<dbReference type="InterPro" id="IPR036291">
    <property type="entry name" value="NAD(P)-bd_dom_sf"/>
</dbReference>
<dbReference type="EC" id="1.1.1.81" evidence="8"/>
<dbReference type="SUPFAM" id="SSF52283">
    <property type="entry name" value="Formate/glycerate dehydrogenase catalytic domain-like"/>
    <property type="match status" value="1"/>
</dbReference>
<dbReference type="GO" id="GO:0030267">
    <property type="term" value="F:glyoxylate reductase (NADPH) activity"/>
    <property type="evidence" value="ECO:0007669"/>
    <property type="project" value="UniProtKB-EC"/>
</dbReference>
<dbReference type="Proteomes" id="UP000291485">
    <property type="component" value="Unassembled WGS sequence"/>
</dbReference>
<comment type="caution">
    <text evidence="13">The sequence shown here is derived from an EMBL/GenBank/DDBJ whole genome shotgun (WGS) entry which is preliminary data.</text>
</comment>
<dbReference type="PANTHER" id="PTHR10996">
    <property type="entry name" value="2-HYDROXYACID DEHYDROGENASE-RELATED"/>
    <property type="match status" value="1"/>
</dbReference>
<evidence type="ECO:0000259" key="11">
    <source>
        <dbReference type="Pfam" id="PF00389"/>
    </source>
</evidence>
<comment type="catalytic activity">
    <reaction evidence="5">
        <text>glycolate + NADP(+) = glyoxylate + NADPH + H(+)</text>
        <dbReference type="Rhea" id="RHEA:10992"/>
        <dbReference type="ChEBI" id="CHEBI:15378"/>
        <dbReference type="ChEBI" id="CHEBI:29805"/>
        <dbReference type="ChEBI" id="CHEBI:36655"/>
        <dbReference type="ChEBI" id="CHEBI:57783"/>
        <dbReference type="ChEBI" id="CHEBI:58349"/>
        <dbReference type="EC" id="1.1.1.79"/>
    </reaction>
</comment>
<feature type="domain" description="D-isomer specific 2-hydroxyacid dehydrogenase catalytic" evidence="11">
    <location>
        <begin position="3"/>
        <end position="318"/>
    </location>
</feature>
<keyword evidence="2" id="KW-0520">NAD</keyword>
<dbReference type="InterPro" id="IPR050223">
    <property type="entry name" value="D-isomer_2-hydroxyacid_DH"/>
</dbReference>
<organism evidence="13 14">
    <name type="scientific">Pedobacter frigidisoli</name>
    <dbReference type="NCBI Taxonomy" id="2530455"/>
    <lineage>
        <taxon>Bacteria</taxon>
        <taxon>Pseudomonadati</taxon>
        <taxon>Bacteroidota</taxon>
        <taxon>Sphingobacteriia</taxon>
        <taxon>Sphingobacteriales</taxon>
        <taxon>Sphingobacteriaceae</taxon>
        <taxon>Pedobacter</taxon>
    </lineage>
</organism>
<comment type="catalytic activity">
    <reaction evidence="4">
        <text>(R)-glycerate + NADP(+) = 3-hydroxypyruvate + NADPH + H(+)</text>
        <dbReference type="Rhea" id="RHEA:18657"/>
        <dbReference type="ChEBI" id="CHEBI:15378"/>
        <dbReference type="ChEBI" id="CHEBI:16659"/>
        <dbReference type="ChEBI" id="CHEBI:17180"/>
        <dbReference type="ChEBI" id="CHEBI:57783"/>
        <dbReference type="ChEBI" id="CHEBI:58349"/>
        <dbReference type="EC" id="1.1.1.81"/>
    </reaction>
</comment>
<keyword evidence="14" id="KW-1185">Reference proteome</keyword>
<name>A0A4R0NMU3_9SPHI</name>
<dbReference type="SUPFAM" id="SSF51735">
    <property type="entry name" value="NAD(P)-binding Rossmann-fold domains"/>
    <property type="match status" value="1"/>
</dbReference>
<dbReference type="Gene3D" id="3.40.50.720">
    <property type="entry name" value="NAD(P)-binding Rossmann-like Domain"/>
    <property type="match status" value="2"/>
</dbReference>
<dbReference type="EMBL" id="SJSN01000023">
    <property type="protein sequence ID" value="TCD00574.1"/>
    <property type="molecule type" value="Genomic_DNA"/>
</dbReference>
<dbReference type="GO" id="GO:0005829">
    <property type="term" value="C:cytosol"/>
    <property type="evidence" value="ECO:0007669"/>
    <property type="project" value="TreeGrafter"/>
</dbReference>
<dbReference type="InterPro" id="IPR006139">
    <property type="entry name" value="D-isomer_2_OHA_DH_cat_dom"/>
</dbReference>
<evidence type="ECO:0000256" key="4">
    <source>
        <dbReference type="ARBA" id="ARBA00052239"/>
    </source>
</evidence>
<proteinExistence type="inferred from homology"/>
<dbReference type="InterPro" id="IPR006140">
    <property type="entry name" value="D-isomer_DH_NAD-bd"/>
</dbReference>
<evidence type="ECO:0000256" key="8">
    <source>
        <dbReference type="ARBA" id="ARBA00066674"/>
    </source>
</evidence>
<dbReference type="OrthoDB" id="1522997at2"/>
<evidence type="ECO:0000256" key="1">
    <source>
        <dbReference type="ARBA" id="ARBA00023002"/>
    </source>
</evidence>
<evidence type="ECO:0000256" key="6">
    <source>
        <dbReference type="ARBA" id="ARBA00061278"/>
    </source>
</evidence>
<dbReference type="AlphaFoldDB" id="A0A4R0NMU3"/>
<dbReference type="FunFam" id="3.40.50.720:FF:000026">
    <property type="entry name" value="Glyoxylate/hydroxypyruvate reductase B"/>
    <property type="match status" value="1"/>
</dbReference>
<dbReference type="PANTHER" id="PTHR10996:SF178">
    <property type="entry name" value="2-HYDROXYACID DEHYDROGENASE YGL185C-RELATED"/>
    <property type="match status" value="1"/>
</dbReference>
<dbReference type="Pfam" id="PF00389">
    <property type="entry name" value="2-Hacid_dh"/>
    <property type="match status" value="1"/>
</dbReference>
<evidence type="ECO:0000259" key="12">
    <source>
        <dbReference type="Pfam" id="PF02826"/>
    </source>
</evidence>
<feature type="domain" description="D-isomer specific 2-hydroxyacid dehydrogenase NAD-binding" evidence="12">
    <location>
        <begin position="109"/>
        <end position="287"/>
    </location>
</feature>
<evidence type="ECO:0000256" key="7">
    <source>
        <dbReference type="ARBA" id="ARBA00066661"/>
    </source>
</evidence>
<evidence type="ECO:0000256" key="3">
    <source>
        <dbReference type="ARBA" id="ARBA00051801"/>
    </source>
</evidence>
<comment type="catalytic activity">
    <reaction evidence="3">
        <text>(R)-glycerate + NAD(+) = 3-hydroxypyruvate + NADH + H(+)</text>
        <dbReference type="Rhea" id="RHEA:17905"/>
        <dbReference type="ChEBI" id="CHEBI:15378"/>
        <dbReference type="ChEBI" id="CHEBI:16659"/>
        <dbReference type="ChEBI" id="CHEBI:17180"/>
        <dbReference type="ChEBI" id="CHEBI:57540"/>
        <dbReference type="ChEBI" id="CHEBI:57945"/>
        <dbReference type="EC" id="1.1.1.81"/>
    </reaction>
</comment>
<evidence type="ECO:0000256" key="10">
    <source>
        <dbReference type="RuleBase" id="RU003719"/>
    </source>
</evidence>
<evidence type="ECO:0000256" key="2">
    <source>
        <dbReference type="ARBA" id="ARBA00023027"/>
    </source>
</evidence>
<dbReference type="Pfam" id="PF02826">
    <property type="entry name" value="2-Hacid_dh_C"/>
    <property type="match status" value="1"/>
</dbReference>
<dbReference type="GO" id="GO:0051287">
    <property type="term" value="F:NAD binding"/>
    <property type="evidence" value="ECO:0007669"/>
    <property type="project" value="InterPro"/>
</dbReference>
<dbReference type="CDD" id="cd05301">
    <property type="entry name" value="GDH"/>
    <property type="match status" value="1"/>
</dbReference>
<gene>
    <name evidence="13" type="ORF">EZ449_20675</name>
</gene>
<dbReference type="PROSITE" id="PS00065">
    <property type="entry name" value="D_2_HYDROXYACID_DH_1"/>
    <property type="match status" value="1"/>
</dbReference>
<sequence>MKVFISGNIAPIGLKQLEDNNISITQWKEERQITAEELVQACKDKDGLISVGPNRIDAAFLNACKHLKVIALHSVGFDQVDITEAKKLNIAIGNTPGVLSSATADTAFLLMLAVSRKAFYLHKKIINGGWKNYEPTPELGIEINGKTLGIFGLGKIGLELAKKCAAAYQMKIIYHNRSRNQEAEKEIGAEYVSFEELLAQSDVLSVHTALTAETKDKFTLEVFDKMKPNAIFINTARGGIHNEKDLIKALEDKVIWGAGLDVTNPEPMDKSNPLLSMESVAVLPHIGSATEETRDAMAKLIVENIVAGLKGEKLPYQV</sequence>
<dbReference type="EC" id="1.1.1.79" evidence="7"/>
<accession>A0A4R0NMU3</accession>
<keyword evidence="1 10" id="KW-0560">Oxidoreductase</keyword>
<dbReference type="GO" id="GO:0016618">
    <property type="term" value="F:hydroxypyruvate reductase [NAD(P)H] activity"/>
    <property type="evidence" value="ECO:0007669"/>
    <property type="project" value="UniProtKB-EC"/>
</dbReference>
<protein>
    <recommendedName>
        <fullName evidence="9">Glyoxylate/hydroxypyruvate reductase B</fullName>
        <ecNumber evidence="7">1.1.1.79</ecNumber>
        <ecNumber evidence="8">1.1.1.81</ecNumber>
    </recommendedName>
</protein>
<dbReference type="RefSeq" id="WP_131562511.1">
    <property type="nucleotide sequence ID" value="NZ_SJSN01000023.1"/>
</dbReference>
<evidence type="ECO:0000313" key="13">
    <source>
        <dbReference type="EMBL" id="TCD00574.1"/>
    </source>
</evidence>
<dbReference type="InterPro" id="IPR029752">
    <property type="entry name" value="D-isomer_DH_CS1"/>
</dbReference>
<evidence type="ECO:0000256" key="9">
    <source>
        <dbReference type="ARBA" id="ARBA00073362"/>
    </source>
</evidence>
<evidence type="ECO:0000256" key="5">
    <source>
        <dbReference type="ARBA" id="ARBA00052769"/>
    </source>
</evidence>
<reference evidence="13 14" key="1">
    <citation type="submission" date="2019-02" db="EMBL/GenBank/DDBJ databases">
        <title>Pedobacter sp. RP-3-11 sp. nov., isolated from Arctic soil.</title>
        <authorList>
            <person name="Dahal R.H."/>
        </authorList>
    </citation>
    <scope>NUCLEOTIDE SEQUENCE [LARGE SCALE GENOMIC DNA]</scope>
    <source>
        <strain evidence="13 14">RP-3-11</strain>
    </source>
</reference>
<comment type="similarity">
    <text evidence="6">Belongs to the D-isomer specific 2-hydroxyacid dehydrogenase family. GhrB subfamily.</text>
</comment>
<evidence type="ECO:0000313" key="14">
    <source>
        <dbReference type="Proteomes" id="UP000291485"/>
    </source>
</evidence>